<dbReference type="SUPFAM" id="SSF48371">
    <property type="entry name" value="ARM repeat"/>
    <property type="match status" value="1"/>
</dbReference>
<evidence type="ECO:0000313" key="2">
    <source>
        <dbReference type="Proteomes" id="UP000654075"/>
    </source>
</evidence>
<reference evidence="1" key="1">
    <citation type="submission" date="2021-02" db="EMBL/GenBank/DDBJ databases">
        <authorList>
            <person name="Dougan E. K."/>
            <person name="Rhodes N."/>
            <person name="Thang M."/>
            <person name="Chan C."/>
        </authorList>
    </citation>
    <scope>NUCLEOTIDE SEQUENCE</scope>
</reference>
<dbReference type="EMBL" id="CAJNNV010000831">
    <property type="protein sequence ID" value="CAE8583705.1"/>
    <property type="molecule type" value="Genomic_DNA"/>
</dbReference>
<keyword evidence="2" id="KW-1185">Reference proteome</keyword>
<dbReference type="Proteomes" id="UP000654075">
    <property type="component" value="Unassembled WGS sequence"/>
</dbReference>
<dbReference type="AlphaFoldDB" id="A0A813DDL5"/>
<sequence length="202" mass="22248">MTSAYIIYDLCENYIGDIRAMSLQSLPALWPKFNHGTLIDTLLRHFDDGGHPVHGSRAQKKKNHPVRLAAIQAAAVVQATSMSARVKIIEALLQFLARHQTDVVCLQTALGALEECVQLVPESLRCKTANRLAGIFFAGNNNNNNNNNWGHDLNSSSEVRASALRCLVRLGLDGDLALLERLAPHFQTTSIRLRKALVETIA</sequence>
<gene>
    <name evidence="1" type="ORF">PGLA1383_LOCUS2657</name>
</gene>
<name>A0A813DDL5_POLGL</name>
<organism evidence="1 2">
    <name type="scientific">Polarella glacialis</name>
    <name type="common">Dinoflagellate</name>
    <dbReference type="NCBI Taxonomy" id="89957"/>
    <lineage>
        <taxon>Eukaryota</taxon>
        <taxon>Sar</taxon>
        <taxon>Alveolata</taxon>
        <taxon>Dinophyceae</taxon>
        <taxon>Suessiales</taxon>
        <taxon>Suessiaceae</taxon>
        <taxon>Polarella</taxon>
    </lineage>
</organism>
<proteinExistence type="predicted"/>
<comment type="caution">
    <text evidence="1">The sequence shown here is derived from an EMBL/GenBank/DDBJ whole genome shotgun (WGS) entry which is preliminary data.</text>
</comment>
<accession>A0A813DDL5</accession>
<evidence type="ECO:0000313" key="1">
    <source>
        <dbReference type="EMBL" id="CAE8583705.1"/>
    </source>
</evidence>
<dbReference type="InterPro" id="IPR011989">
    <property type="entry name" value="ARM-like"/>
</dbReference>
<protein>
    <submittedName>
        <fullName evidence="1">Uncharacterized protein</fullName>
    </submittedName>
</protein>
<feature type="non-terminal residue" evidence="1">
    <location>
        <position position="202"/>
    </location>
</feature>
<dbReference type="InterPro" id="IPR016024">
    <property type="entry name" value="ARM-type_fold"/>
</dbReference>
<dbReference type="Gene3D" id="1.25.10.10">
    <property type="entry name" value="Leucine-rich Repeat Variant"/>
    <property type="match status" value="1"/>
</dbReference>